<name>A0A840VGL3_9PROT</name>
<proteinExistence type="inferred from homology"/>
<dbReference type="Proteomes" id="UP000553706">
    <property type="component" value="Unassembled WGS sequence"/>
</dbReference>
<feature type="domain" description="Bacterial sugar transferase" evidence="9">
    <location>
        <begin position="310"/>
        <end position="494"/>
    </location>
</feature>
<dbReference type="NCBIfam" id="TIGR03025">
    <property type="entry name" value="EPS_sugtrans"/>
    <property type="match status" value="1"/>
</dbReference>
<dbReference type="PANTHER" id="PTHR30576:SF0">
    <property type="entry name" value="UNDECAPRENYL-PHOSPHATE N-ACETYLGALACTOSAMINYL 1-PHOSPHATE TRANSFERASE-RELATED"/>
    <property type="match status" value="1"/>
</dbReference>
<dbReference type="RefSeq" id="WP_183267050.1">
    <property type="nucleotide sequence ID" value="NZ_JACHFJ010000011.1"/>
</dbReference>
<protein>
    <submittedName>
        <fullName evidence="10">Undecaprenyl-phosphate glucose phosphotransferase</fullName>
    </submittedName>
</protein>
<evidence type="ECO:0000259" key="9">
    <source>
        <dbReference type="Pfam" id="PF02397"/>
    </source>
</evidence>
<evidence type="ECO:0000313" key="10">
    <source>
        <dbReference type="EMBL" id="MBB5374037.1"/>
    </source>
</evidence>
<dbReference type="GO" id="GO:0016780">
    <property type="term" value="F:phosphotransferase activity, for other substituted phosphate groups"/>
    <property type="evidence" value="ECO:0007669"/>
    <property type="project" value="TreeGrafter"/>
</dbReference>
<keyword evidence="4 8" id="KW-0812">Transmembrane</keyword>
<feature type="transmembrane region" description="Helical" evidence="8">
    <location>
        <begin position="77"/>
        <end position="94"/>
    </location>
</feature>
<dbReference type="EMBL" id="JACHFJ010000011">
    <property type="protein sequence ID" value="MBB5374037.1"/>
    <property type="molecule type" value="Genomic_DNA"/>
</dbReference>
<feature type="transmembrane region" description="Helical" evidence="8">
    <location>
        <begin position="106"/>
        <end position="127"/>
    </location>
</feature>
<keyword evidence="7" id="KW-0270">Exopolysaccharide synthesis</keyword>
<dbReference type="InterPro" id="IPR036291">
    <property type="entry name" value="NAD(P)-bd_dom_sf"/>
</dbReference>
<evidence type="ECO:0000256" key="8">
    <source>
        <dbReference type="SAM" id="Phobius"/>
    </source>
</evidence>
<evidence type="ECO:0000313" key="11">
    <source>
        <dbReference type="Proteomes" id="UP000553706"/>
    </source>
</evidence>
<reference evidence="10 11" key="1">
    <citation type="submission" date="2020-08" db="EMBL/GenBank/DDBJ databases">
        <title>Genomic Encyclopedia of Type Strains, Phase IV (KMG-IV): sequencing the most valuable type-strain genomes for metagenomic binning, comparative biology and taxonomic classification.</title>
        <authorList>
            <person name="Goeker M."/>
        </authorList>
    </citation>
    <scope>NUCLEOTIDE SEQUENCE [LARGE SCALE GENOMIC DNA]</scope>
    <source>
        <strain evidence="10 11">DSM 27026</strain>
    </source>
</reference>
<dbReference type="AlphaFoldDB" id="A0A840VGL3"/>
<evidence type="ECO:0000256" key="5">
    <source>
        <dbReference type="ARBA" id="ARBA00022989"/>
    </source>
</evidence>
<keyword evidence="5 8" id="KW-1133">Transmembrane helix</keyword>
<evidence type="ECO:0000256" key="7">
    <source>
        <dbReference type="ARBA" id="ARBA00023169"/>
    </source>
</evidence>
<evidence type="ECO:0000256" key="6">
    <source>
        <dbReference type="ARBA" id="ARBA00023136"/>
    </source>
</evidence>
<dbReference type="Pfam" id="PF02397">
    <property type="entry name" value="Bac_transf"/>
    <property type="match status" value="1"/>
</dbReference>
<dbReference type="InterPro" id="IPR017473">
    <property type="entry name" value="Undecaprenyl-P_gluc_Ptfrase"/>
</dbReference>
<evidence type="ECO:0000256" key="2">
    <source>
        <dbReference type="ARBA" id="ARBA00006464"/>
    </source>
</evidence>
<evidence type="ECO:0000256" key="1">
    <source>
        <dbReference type="ARBA" id="ARBA00004141"/>
    </source>
</evidence>
<accession>A0A840VGL3</accession>
<keyword evidence="6 8" id="KW-0472">Membrane</keyword>
<evidence type="ECO:0000256" key="3">
    <source>
        <dbReference type="ARBA" id="ARBA00022679"/>
    </source>
</evidence>
<gene>
    <name evidence="10" type="ORF">HNP71_002304</name>
</gene>
<feature type="transmembrane region" description="Helical" evidence="8">
    <location>
        <begin position="37"/>
        <end position="57"/>
    </location>
</feature>
<dbReference type="PANTHER" id="PTHR30576">
    <property type="entry name" value="COLANIC BIOSYNTHESIS UDP-GLUCOSE LIPID CARRIER TRANSFERASE"/>
    <property type="match status" value="1"/>
</dbReference>
<dbReference type="InterPro" id="IPR017475">
    <property type="entry name" value="EPS_sugar_tfrase"/>
</dbReference>
<dbReference type="Pfam" id="PF13727">
    <property type="entry name" value="CoA_binding_3"/>
    <property type="match status" value="1"/>
</dbReference>
<sequence length="502" mass="56550">MSENSVVRMLFTETRREINAISASGLGRYLPAVSPHFFVFLAVAVDISILITLDRNLGSHVFISSLSFGNDFSRHSSLIFLALMFFYAAGLYRVETIGNYRRFLRYFGRAWGWLLATVLVVYTLLLWPLVHINIYLIKMNLEVFALWFGAGGLALIVARRTLAMLFRYGVEQELLVHDAVLVGATELAAQFIARVKADHLGVRVKAVFDDQDRQCSVAGVPVGGNIDDLLAYHKHNEIDTVVIALPLENNESMCRLVHRLRMQPLKVALLPGAMDLSSLRNWNAPFGALPGVHLLPICDFPIDRSGWFIKMLFDKMAAVVALLLFAPVMVCCVIGIKLTSPGPVLFRQRRIGYRNREFHVFKFRSMHVAACDTGELTVRNDPRIFAFGQLMRKLSLDELPQLFNVLLGDMSMVGPRPHMPEATAAGHFYYDSVPSYAARHRMKPGITGWAQVNGWRGPTETLHQIEQRVAHDLYYIENWSFVLDISILIKTAFVGFCGKNAF</sequence>
<dbReference type="InterPro" id="IPR003362">
    <property type="entry name" value="Bact_transf"/>
</dbReference>
<dbReference type="NCBIfam" id="TIGR03023">
    <property type="entry name" value="WcaJ_sugtrans"/>
    <property type="match status" value="1"/>
</dbReference>
<feature type="transmembrane region" description="Helical" evidence="8">
    <location>
        <begin position="316"/>
        <end position="336"/>
    </location>
</feature>
<organism evidence="10 11">
    <name type="scientific">Acidocella aromatica</name>
    <dbReference type="NCBI Taxonomy" id="1303579"/>
    <lineage>
        <taxon>Bacteria</taxon>
        <taxon>Pseudomonadati</taxon>
        <taxon>Pseudomonadota</taxon>
        <taxon>Alphaproteobacteria</taxon>
        <taxon>Acetobacterales</taxon>
        <taxon>Acidocellaceae</taxon>
        <taxon>Acidocella</taxon>
    </lineage>
</organism>
<comment type="similarity">
    <text evidence="2">Belongs to the bacterial sugar transferase family.</text>
</comment>
<feature type="transmembrane region" description="Helical" evidence="8">
    <location>
        <begin position="139"/>
        <end position="158"/>
    </location>
</feature>
<dbReference type="Gene3D" id="3.40.50.720">
    <property type="entry name" value="NAD(P)-binding Rossmann-like Domain"/>
    <property type="match status" value="1"/>
</dbReference>
<dbReference type="GO" id="GO:0016020">
    <property type="term" value="C:membrane"/>
    <property type="evidence" value="ECO:0007669"/>
    <property type="project" value="UniProtKB-SubCell"/>
</dbReference>
<evidence type="ECO:0000256" key="4">
    <source>
        <dbReference type="ARBA" id="ARBA00022692"/>
    </source>
</evidence>
<keyword evidence="11" id="KW-1185">Reference proteome</keyword>
<comment type="caution">
    <text evidence="10">The sequence shown here is derived from an EMBL/GenBank/DDBJ whole genome shotgun (WGS) entry which is preliminary data.</text>
</comment>
<keyword evidence="3 10" id="KW-0808">Transferase</keyword>
<comment type="subcellular location">
    <subcellularLocation>
        <location evidence="1">Membrane</location>
        <topology evidence="1">Multi-pass membrane protein</topology>
    </subcellularLocation>
</comment>
<dbReference type="SUPFAM" id="SSF51735">
    <property type="entry name" value="NAD(P)-binding Rossmann-fold domains"/>
    <property type="match status" value="1"/>
</dbReference>
<dbReference type="GO" id="GO:0000271">
    <property type="term" value="P:polysaccharide biosynthetic process"/>
    <property type="evidence" value="ECO:0007669"/>
    <property type="project" value="UniProtKB-KW"/>
</dbReference>